<evidence type="ECO:0000313" key="2">
    <source>
        <dbReference type="EMBL" id="GHJ84930.1"/>
    </source>
</evidence>
<organism evidence="2 3">
    <name type="scientific">Naganishia liquefaciens</name>
    <dbReference type="NCBI Taxonomy" id="104408"/>
    <lineage>
        <taxon>Eukaryota</taxon>
        <taxon>Fungi</taxon>
        <taxon>Dikarya</taxon>
        <taxon>Basidiomycota</taxon>
        <taxon>Agaricomycotina</taxon>
        <taxon>Tremellomycetes</taxon>
        <taxon>Filobasidiales</taxon>
        <taxon>Filobasidiaceae</taxon>
        <taxon>Naganishia</taxon>
    </lineage>
</organism>
<evidence type="ECO:0000313" key="3">
    <source>
        <dbReference type="Proteomes" id="UP000620104"/>
    </source>
</evidence>
<name>A0A8H3TQU8_9TREE</name>
<dbReference type="OrthoDB" id="2595112at2759"/>
<feature type="region of interest" description="Disordered" evidence="1">
    <location>
        <begin position="582"/>
        <end position="602"/>
    </location>
</feature>
<feature type="region of interest" description="Disordered" evidence="1">
    <location>
        <begin position="415"/>
        <end position="456"/>
    </location>
</feature>
<dbReference type="EMBL" id="BLZA01000010">
    <property type="protein sequence ID" value="GHJ84930.1"/>
    <property type="molecule type" value="Genomic_DNA"/>
</dbReference>
<dbReference type="AlphaFoldDB" id="A0A8H3TQU8"/>
<reference evidence="2" key="1">
    <citation type="submission" date="2020-07" db="EMBL/GenBank/DDBJ databases">
        <title>Draft Genome Sequence of a Deep-Sea Yeast, Naganishia (Cryptococcus) liquefaciens strain N6.</title>
        <authorList>
            <person name="Han Y.W."/>
            <person name="Kajitani R."/>
            <person name="Morimoto H."/>
            <person name="Parhat M."/>
            <person name="Tsubouchi H."/>
            <person name="Bakenova O."/>
            <person name="Ogata M."/>
            <person name="Argunhan B."/>
            <person name="Aoki R."/>
            <person name="Kajiwara S."/>
            <person name="Itoh T."/>
            <person name="Iwasaki H."/>
        </authorList>
    </citation>
    <scope>NUCLEOTIDE SEQUENCE</scope>
    <source>
        <strain evidence="2">N6</strain>
    </source>
</reference>
<feature type="compositionally biased region" description="Low complexity" evidence="1">
    <location>
        <begin position="442"/>
        <end position="456"/>
    </location>
</feature>
<feature type="region of interest" description="Disordered" evidence="1">
    <location>
        <begin position="469"/>
        <end position="510"/>
    </location>
</feature>
<feature type="compositionally biased region" description="Polar residues" evidence="1">
    <location>
        <begin position="469"/>
        <end position="479"/>
    </location>
</feature>
<feature type="compositionally biased region" description="Polar residues" evidence="1">
    <location>
        <begin position="813"/>
        <end position="827"/>
    </location>
</feature>
<accession>A0A8H3TQU8</accession>
<protein>
    <submittedName>
        <fullName evidence="2">Uncharacterized protein</fullName>
    </submittedName>
</protein>
<feature type="compositionally biased region" description="Basic and acidic residues" evidence="1">
    <location>
        <begin position="488"/>
        <end position="502"/>
    </location>
</feature>
<gene>
    <name evidence="2" type="ORF">NliqN6_1332</name>
</gene>
<feature type="compositionally biased region" description="Basic residues" evidence="1">
    <location>
        <begin position="231"/>
        <end position="245"/>
    </location>
</feature>
<keyword evidence="3" id="KW-1185">Reference proteome</keyword>
<dbReference type="Proteomes" id="UP000620104">
    <property type="component" value="Unassembled WGS sequence"/>
</dbReference>
<feature type="compositionally biased region" description="Low complexity" evidence="1">
    <location>
        <begin position="259"/>
        <end position="280"/>
    </location>
</feature>
<feature type="compositionally biased region" description="Low complexity" evidence="1">
    <location>
        <begin position="756"/>
        <end position="771"/>
    </location>
</feature>
<feature type="region of interest" description="Disordered" evidence="1">
    <location>
        <begin position="169"/>
        <end position="391"/>
    </location>
</feature>
<feature type="compositionally biased region" description="Basic residues" evidence="1">
    <location>
        <begin position="716"/>
        <end position="729"/>
    </location>
</feature>
<feature type="region of interest" description="Disordered" evidence="1">
    <location>
        <begin position="1"/>
        <end position="21"/>
    </location>
</feature>
<feature type="compositionally biased region" description="Basic and acidic residues" evidence="1">
    <location>
        <begin position="180"/>
        <end position="204"/>
    </location>
</feature>
<feature type="compositionally biased region" description="Low complexity" evidence="1">
    <location>
        <begin position="333"/>
        <end position="344"/>
    </location>
</feature>
<feature type="compositionally biased region" description="Basic and acidic residues" evidence="1">
    <location>
        <begin position="883"/>
        <end position="895"/>
    </location>
</feature>
<sequence>MRNDQLHQRGGMPLEVGSFTPLMGPGSSSTLDQTVAFNNKVLYASLVTLGGAAVAYVGGRWLKDWDRERKQRVAVRDLTGESPIREHHSKQQMPGSTIGMGALSSSCSSDTKTPPPTVKKRRQRAPSKSAEVEEKPRSESRNLSQDDLAAEKSLVVFENLTSKLKSVLPSISTNPQGHQGFEERPLASTKNDGKPTKDDSDIERAGVASPSAAEEPLDAPSGPSMSAAERKKAKRKQNRANRRRQAMYSPPSPLEVPHSSPEGSTPLTSSSLTLRTSSESQPKAKPGSLFSRKTQLVDSDRTDTESATPTATTHPTPRAKSKSKMESVVQEQGRGSPSRSRTPSVASSIVSTTDERRESNDSAPSLSHTMSPPSESRRLGSISSVHPLTPAPVTIGLNLLDAELNPIGNYGRELEWEQVGSSGKPKKKKKRNVEALHDLRGSSASPPASSVSPLSTASNILPSIEVLSTQTTDATSASWISDHPPCPDCERRKQEDIERSESAARSNESTVAALAAISKQLQDSEREEKLQRELVRSLTSTNTSLADKLDHMRSEMDSLQTTAESATSRARELEKALAKQREDLARASAKPASGEKKSAKEMGSGDWKKMYDALSVEFNEHKFKNARTSEDLQMTIARQAAHIQEMTRAIQSYQSWGQQFMSNMIPNGSLPFLAVPPNTTPITPGFPQMNMPFPPSNYSTDPTGAPAYASHDGGSRRRSPQAPPRHRHERPPPGGPVAVAGPAYPQLPGMWNPNLSTASAAGSPSTPSRGSDVSASILKARNPSADRTSSRSSGRGSGETALELRGDEPATLDASSVPQPRSPTSVHDCTRALAQETKPAETRSAPPERVQASSSEPTPFLDRLEIKITQSTPLVRVSASPASREDDAGKGEAARETVPMTVTGAEDFEGPIYASIRPPCREVASGSAPSVISDGSVASGTAEAAHDDFSQPVFASIRDSIAEPIRPENPPTSQDLSAAPLESVEASPEAAGSSSRGDNAATVTPGQVVKAGICATEQSSVTSHEEPSSRNSDYEEPVFASIRPR</sequence>
<feature type="compositionally biased region" description="Polar residues" evidence="1">
    <location>
        <begin position="361"/>
        <end position="374"/>
    </location>
</feature>
<evidence type="ECO:0000256" key="1">
    <source>
        <dbReference type="SAM" id="MobiDB-lite"/>
    </source>
</evidence>
<feature type="compositionally biased region" description="Basic and acidic residues" evidence="1">
    <location>
        <begin position="130"/>
        <end position="140"/>
    </location>
</feature>
<feature type="compositionally biased region" description="Polar residues" evidence="1">
    <location>
        <begin position="992"/>
        <end position="1005"/>
    </location>
</feature>
<proteinExistence type="predicted"/>
<comment type="caution">
    <text evidence="2">The sequence shown here is derived from an EMBL/GenBank/DDBJ whole genome shotgun (WGS) entry which is preliminary data.</text>
</comment>
<feature type="region of interest" description="Disordered" evidence="1">
    <location>
        <begin position="76"/>
        <end position="146"/>
    </location>
</feature>
<feature type="compositionally biased region" description="Polar residues" evidence="1">
    <location>
        <begin position="103"/>
        <end position="112"/>
    </location>
</feature>
<feature type="compositionally biased region" description="Basic and acidic residues" evidence="1">
    <location>
        <begin position="76"/>
        <end position="86"/>
    </location>
</feature>
<feature type="compositionally biased region" description="Low complexity" evidence="1">
    <location>
        <begin position="305"/>
        <end position="316"/>
    </location>
</feature>
<feature type="region of interest" description="Disordered" evidence="1">
    <location>
        <begin position="685"/>
        <end position="1045"/>
    </location>
</feature>